<evidence type="ECO:0000256" key="1">
    <source>
        <dbReference type="ARBA" id="ARBA00023015"/>
    </source>
</evidence>
<dbReference type="Pfam" id="PF07729">
    <property type="entry name" value="FCD"/>
    <property type="match status" value="1"/>
</dbReference>
<gene>
    <name evidence="5" type="ORF">ANTHELSMS3_02664</name>
</gene>
<dbReference type="Proteomes" id="UP000203589">
    <property type="component" value="Chromosome"/>
</dbReference>
<dbReference type="Gene3D" id="1.20.120.530">
    <property type="entry name" value="GntR ligand-binding domain-like"/>
    <property type="match status" value="1"/>
</dbReference>
<keyword evidence="6" id="KW-1185">Reference proteome</keyword>
<dbReference type="InterPro" id="IPR036390">
    <property type="entry name" value="WH_DNA-bd_sf"/>
</dbReference>
<dbReference type="OrthoDB" id="8155773at2"/>
<dbReference type="KEGG" id="aht:ANTHELSMS3_02664"/>
<organism evidence="5 6">
    <name type="scientific">Antarctobacter heliothermus</name>
    <dbReference type="NCBI Taxonomy" id="74033"/>
    <lineage>
        <taxon>Bacteria</taxon>
        <taxon>Pseudomonadati</taxon>
        <taxon>Pseudomonadota</taxon>
        <taxon>Alphaproteobacteria</taxon>
        <taxon>Rhodobacterales</taxon>
        <taxon>Roseobacteraceae</taxon>
        <taxon>Antarctobacter</taxon>
    </lineage>
</organism>
<sequence length="215" mass="24166">MASHMTVGERVYTTLRSRLTSGHYDSGEQLKEVVVSEELGVSRTPVRAAFSKLISEGLLTPSPTRGAIVTEWRPEDALDIFEIRILLEGHGAALAAKNRSQEQLDVLKRSTDDMEEAFIRRRGDFLAELDTANRVFHDMLYEASGSGYLRKSGRNLLDFPMVTGFYIYEDKDILHSIQGHREIIKGIEASNAGWARAGLRCHLDAAMERFKKVPK</sequence>
<dbReference type="SMART" id="SM00345">
    <property type="entry name" value="HTH_GNTR"/>
    <property type="match status" value="1"/>
</dbReference>
<keyword evidence="2" id="KW-0238">DNA-binding</keyword>
<dbReference type="InterPro" id="IPR008920">
    <property type="entry name" value="TF_FadR/GntR_C"/>
</dbReference>
<evidence type="ECO:0000313" key="6">
    <source>
        <dbReference type="Proteomes" id="UP000203589"/>
    </source>
</evidence>
<dbReference type="InterPro" id="IPR036388">
    <property type="entry name" value="WH-like_DNA-bd_sf"/>
</dbReference>
<dbReference type="PANTHER" id="PTHR43537">
    <property type="entry name" value="TRANSCRIPTIONAL REGULATOR, GNTR FAMILY"/>
    <property type="match status" value="1"/>
</dbReference>
<protein>
    <submittedName>
        <fullName evidence="5">HTH-type transcriptional regulator McbR</fullName>
    </submittedName>
</protein>
<dbReference type="SUPFAM" id="SSF46785">
    <property type="entry name" value="Winged helix' DNA-binding domain"/>
    <property type="match status" value="1"/>
</dbReference>
<dbReference type="InterPro" id="IPR000524">
    <property type="entry name" value="Tscrpt_reg_HTH_GntR"/>
</dbReference>
<accession>A0A222E560</accession>
<evidence type="ECO:0000256" key="2">
    <source>
        <dbReference type="ARBA" id="ARBA00023125"/>
    </source>
</evidence>
<dbReference type="GO" id="GO:0003677">
    <property type="term" value="F:DNA binding"/>
    <property type="evidence" value="ECO:0007669"/>
    <property type="project" value="UniProtKB-KW"/>
</dbReference>
<keyword evidence="3" id="KW-0804">Transcription</keyword>
<dbReference type="SUPFAM" id="SSF48008">
    <property type="entry name" value="GntR ligand-binding domain-like"/>
    <property type="match status" value="1"/>
</dbReference>
<name>A0A222E560_9RHOB</name>
<reference evidence="5 6" key="1">
    <citation type="submission" date="2017-07" db="EMBL/GenBank/DDBJ databases">
        <title>Genome Sequence of Antarctobacter heliothermus Strain SMS3 Isolated from a culture of the Diatom Skeletonema marinoi.</title>
        <authorList>
            <person name="Topel M."/>
            <person name="Pinder M.I.M."/>
            <person name="Johansson O.N."/>
            <person name="Kourtchenko O."/>
            <person name="Godhe A."/>
            <person name="Clarke A.K."/>
        </authorList>
    </citation>
    <scope>NUCLEOTIDE SEQUENCE [LARGE SCALE GENOMIC DNA]</scope>
    <source>
        <strain evidence="5 6">SMS3</strain>
    </source>
</reference>
<dbReference type="PANTHER" id="PTHR43537:SF5">
    <property type="entry name" value="UXU OPERON TRANSCRIPTIONAL REGULATOR"/>
    <property type="match status" value="1"/>
</dbReference>
<evidence type="ECO:0000259" key="4">
    <source>
        <dbReference type="PROSITE" id="PS50949"/>
    </source>
</evidence>
<dbReference type="PROSITE" id="PS50949">
    <property type="entry name" value="HTH_GNTR"/>
    <property type="match status" value="1"/>
</dbReference>
<dbReference type="RefSeq" id="WP_094035253.1">
    <property type="nucleotide sequence ID" value="NZ_CP022540.1"/>
</dbReference>
<dbReference type="GO" id="GO:0003700">
    <property type="term" value="F:DNA-binding transcription factor activity"/>
    <property type="evidence" value="ECO:0007669"/>
    <property type="project" value="InterPro"/>
</dbReference>
<dbReference type="CDD" id="cd07377">
    <property type="entry name" value="WHTH_GntR"/>
    <property type="match status" value="1"/>
</dbReference>
<keyword evidence="1" id="KW-0805">Transcription regulation</keyword>
<evidence type="ECO:0000313" key="5">
    <source>
        <dbReference type="EMBL" id="ASP21323.1"/>
    </source>
</evidence>
<dbReference type="Gene3D" id="1.10.10.10">
    <property type="entry name" value="Winged helix-like DNA-binding domain superfamily/Winged helix DNA-binding domain"/>
    <property type="match status" value="1"/>
</dbReference>
<evidence type="ECO:0000256" key="3">
    <source>
        <dbReference type="ARBA" id="ARBA00023163"/>
    </source>
</evidence>
<dbReference type="EMBL" id="CP022540">
    <property type="protein sequence ID" value="ASP21323.1"/>
    <property type="molecule type" value="Genomic_DNA"/>
</dbReference>
<proteinExistence type="predicted"/>
<dbReference type="AlphaFoldDB" id="A0A222E560"/>
<dbReference type="SMART" id="SM00895">
    <property type="entry name" value="FCD"/>
    <property type="match status" value="1"/>
</dbReference>
<dbReference type="Pfam" id="PF00392">
    <property type="entry name" value="GntR"/>
    <property type="match status" value="1"/>
</dbReference>
<feature type="domain" description="HTH gntR-type" evidence="4">
    <location>
        <begin position="5"/>
        <end position="72"/>
    </location>
</feature>
<dbReference type="InterPro" id="IPR011711">
    <property type="entry name" value="GntR_C"/>
</dbReference>